<dbReference type="Proteomes" id="UP001241603">
    <property type="component" value="Unassembled WGS sequence"/>
</dbReference>
<proteinExistence type="predicted"/>
<dbReference type="PANTHER" id="PTHR36439">
    <property type="entry name" value="BLL4334 PROTEIN"/>
    <property type="match status" value="1"/>
</dbReference>
<dbReference type="PANTHER" id="PTHR36439:SF1">
    <property type="entry name" value="DUF1697 DOMAIN-CONTAINING PROTEIN"/>
    <property type="match status" value="1"/>
</dbReference>
<sequence length="183" mass="19404">MTRAVPHIALLRAINVGGSGKVGMAELRALFEAQGFQDVATLLQTGNIVFTGPDAPDQDLEKKLEAAAREALGLDTDVLVRSGGEWAELIAANPFPQEAKDDPSHLIALLLKTAPEPDTIEALRAAIKGREPAELVGRTLYAAYPDGIGRSKLTTAVIERKLGTRATGRNWNTVLKIGAMVGA</sequence>
<evidence type="ECO:0000313" key="1">
    <source>
        <dbReference type="EMBL" id="MDQ0439915.1"/>
    </source>
</evidence>
<dbReference type="SUPFAM" id="SSF160379">
    <property type="entry name" value="SP0830-like"/>
    <property type="match status" value="1"/>
</dbReference>
<dbReference type="Pfam" id="PF08002">
    <property type="entry name" value="DUF1697"/>
    <property type="match status" value="1"/>
</dbReference>
<gene>
    <name evidence="1" type="ORF">QO014_004321</name>
</gene>
<name>A0ABU0HDV1_9HYPH</name>
<comment type="caution">
    <text evidence="1">The sequence shown here is derived from an EMBL/GenBank/DDBJ whole genome shotgun (WGS) entry which is preliminary data.</text>
</comment>
<dbReference type="InterPro" id="IPR012545">
    <property type="entry name" value="DUF1697"/>
</dbReference>
<dbReference type="PIRSF" id="PIRSF008502">
    <property type="entry name" value="UCP008502"/>
    <property type="match status" value="1"/>
</dbReference>
<organism evidence="1 2">
    <name type="scientific">Kaistia dalseonensis</name>
    <dbReference type="NCBI Taxonomy" id="410840"/>
    <lineage>
        <taxon>Bacteria</taxon>
        <taxon>Pseudomonadati</taxon>
        <taxon>Pseudomonadota</taxon>
        <taxon>Alphaproteobacteria</taxon>
        <taxon>Hyphomicrobiales</taxon>
        <taxon>Kaistiaceae</taxon>
        <taxon>Kaistia</taxon>
    </lineage>
</organism>
<evidence type="ECO:0000313" key="2">
    <source>
        <dbReference type="Proteomes" id="UP001241603"/>
    </source>
</evidence>
<accession>A0ABU0HDV1</accession>
<dbReference type="EMBL" id="JAUSVO010000006">
    <property type="protein sequence ID" value="MDQ0439915.1"/>
    <property type="molecule type" value="Genomic_DNA"/>
</dbReference>
<dbReference type="RefSeq" id="WP_266350790.1">
    <property type="nucleotide sequence ID" value="NZ_JAPKNG010000006.1"/>
</dbReference>
<protein>
    <submittedName>
        <fullName evidence="1">Uncharacterized protein (DUF1697 family)</fullName>
    </submittedName>
</protein>
<dbReference type="Gene3D" id="3.30.70.1280">
    <property type="entry name" value="SP0830-like domains"/>
    <property type="match status" value="1"/>
</dbReference>
<reference evidence="1 2" key="1">
    <citation type="submission" date="2023-07" db="EMBL/GenBank/DDBJ databases">
        <title>Genomic Encyclopedia of Type Strains, Phase IV (KMG-IV): sequencing the most valuable type-strain genomes for metagenomic binning, comparative biology and taxonomic classification.</title>
        <authorList>
            <person name="Goeker M."/>
        </authorList>
    </citation>
    <scope>NUCLEOTIDE SEQUENCE [LARGE SCALE GENOMIC DNA]</scope>
    <source>
        <strain evidence="1 2">B6-8</strain>
    </source>
</reference>
<keyword evidence="2" id="KW-1185">Reference proteome</keyword>